<keyword evidence="2" id="KW-1185">Reference proteome</keyword>
<sequence>MDDLPTSRIITSRSEFHDALKEAFAFVADKGCREVFIADPNFADWPLSDRAVIENLSRWAFTHRKLTVLAESFDEFPRRHPRWVEWRRQWAHVVECRAVDEADIGQMSGLFLAPGLMTLRVLDAEHYRASLSFDPTDGTRIRDALDALLQRSEEAFPVTTLGL</sequence>
<dbReference type="Proteomes" id="UP001303946">
    <property type="component" value="Chromosome"/>
</dbReference>
<gene>
    <name evidence="1" type="ORF">RXV79_09495</name>
</gene>
<protein>
    <submittedName>
        <fullName evidence="1">Uncharacterized protein</fullName>
    </submittedName>
</protein>
<evidence type="ECO:0000313" key="1">
    <source>
        <dbReference type="EMBL" id="WOB10278.1"/>
    </source>
</evidence>
<reference evidence="1 2" key="1">
    <citation type="submission" date="2023-10" db="EMBL/GenBank/DDBJ databases">
        <title>Bacteria for the degradation of biodegradable plastic PBAT(Polybutylene adipate terephthalate).</title>
        <authorList>
            <person name="Weon H.-Y."/>
            <person name="Yeon J."/>
        </authorList>
    </citation>
    <scope>NUCLEOTIDE SEQUENCE [LARGE SCALE GENOMIC DNA]</scope>
    <source>
        <strain evidence="1 2">SBD 7-3</strain>
    </source>
</reference>
<proteinExistence type="predicted"/>
<accession>A0ABZ0CZ85</accession>
<organism evidence="1 2">
    <name type="scientific">Piscinibacter gummiphilus</name>
    <dbReference type="NCBI Taxonomy" id="946333"/>
    <lineage>
        <taxon>Bacteria</taxon>
        <taxon>Pseudomonadati</taxon>
        <taxon>Pseudomonadota</taxon>
        <taxon>Betaproteobacteria</taxon>
        <taxon>Burkholderiales</taxon>
        <taxon>Sphaerotilaceae</taxon>
        <taxon>Piscinibacter</taxon>
    </lineage>
</organism>
<dbReference type="EMBL" id="CP136336">
    <property type="protein sequence ID" value="WOB10278.1"/>
    <property type="molecule type" value="Genomic_DNA"/>
</dbReference>
<dbReference type="RefSeq" id="WP_316703185.1">
    <property type="nucleotide sequence ID" value="NZ_CP136336.1"/>
</dbReference>
<evidence type="ECO:0000313" key="2">
    <source>
        <dbReference type="Proteomes" id="UP001303946"/>
    </source>
</evidence>
<name>A0ABZ0CZ85_9BURK</name>